<dbReference type="KEGG" id="ccot:CCAX7_13830"/>
<keyword evidence="2" id="KW-1185">Reference proteome</keyword>
<dbReference type="InterPro" id="IPR006905">
    <property type="entry name" value="Flavin_halogenase"/>
</dbReference>
<protein>
    <submittedName>
        <fullName evidence="1">Uncharacterized protein</fullName>
    </submittedName>
</protein>
<dbReference type="OrthoDB" id="103324at2"/>
<evidence type="ECO:0000313" key="1">
    <source>
        <dbReference type="EMBL" id="BDI29332.1"/>
    </source>
</evidence>
<name>A0A402D6R2_9BACT</name>
<organism evidence="1 2">
    <name type="scientific">Capsulimonas corticalis</name>
    <dbReference type="NCBI Taxonomy" id="2219043"/>
    <lineage>
        <taxon>Bacteria</taxon>
        <taxon>Bacillati</taxon>
        <taxon>Armatimonadota</taxon>
        <taxon>Armatimonadia</taxon>
        <taxon>Capsulimonadales</taxon>
        <taxon>Capsulimonadaceae</taxon>
        <taxon>Capsulimonas</taxon>
    </lineage>
</organism>
<sequence length="198" mass="21352">MLPSASAFVDPLFSTGIPLTLLGVERLCMVLQEAWGTEAWRARLQEYTRVTRLEADATAGLIAACYDSMACFPIFASLTMLYFAAASYGEMARRLGRAEMAGGFLSSEHAAFGPALRRCIAHARARSASGTPWAPSEIAVFEVEVAQAVSILNVAGLCDSSKRNRYGVDLEDTIRAAAKLGLSPSEMRAVLREAPWAQ</sequence>
<proteinExistence type="predicted"/>
<dbReference type="AlphaFoldDB" id="A0A402D6R2"/>
<dbReference type="EMBL" id="AP025739">
    <property type="protein sequence ID" value="BDI29332.1"/>
    <property type="molecule type" value="Genomic_DNA"/>
</dbReference>
<gene>
    <name evidence="1" type="ORF">CCAX7_13830</name>
</gene>
<evidence type="ECO:0000313" key="2">
    <source>
        <dbReference type="Proteomes" id="UP000287394"/>
    </source>
</evidence>
<dbReference type="Proteomes" id="UP000287394">
    <property type="component" value="Chromosome"/>
</dbReference>
<dbReference type="Pfam" id="PF04820">
    <property type="entry name" value="Trp_halogenase"/>
    <property type="match status" value="1"/>
</dbReference>
<dbReference type="Gene3D" id="3.50.50.60">
    <property type="entry name" value="FAD/NAD(P)-binding domain"/>
    <property type="match status" value="1"/>
</dbReference>
<dbReference type="RefSeq" id="WP_119325132.1">
    <property type="nucleotide sequence ID" value="NZ_AP025739.1"/>
</dbReference>
<dbReference type="InterPro" id="IPR036188">
    <property type="entry name" value="FAD/NAD-bd_sf"/>
</dbReference>
<reference evidence="1 2" key="1">
    <citation type="journal article" date="2019" name="Int. J. Syst. Evol. Microbiol.">
        <title>Capsulimonas corticalis gen. nov., sp. nov., an aerobic capsulated bacterium, of a novel bacterial order, Capsulimonadales ord. nov., of the class Armatimonadia of the phylum Armatimonadetes.</title>
        <authorList>
            <person name="Li J."/>
            <person name="Kudo C."/>
            <person name="Tonouchi A."/>
        </authorList>
    </citation>
    <scope>NUCLEOTIDE SEQUENCE [LARGE SCALE GENOMIC DNA]</scope>
    <source>
        <strain evidence="1 2">AX-7</strain>
    </source>
</reference>
<accession>A0A402D6R2</accession>
<dbReference type="GO" id="GO:0004497">
    <property type="term" value="F:monooxygenase activity"/>
    <property type="evidence" value="ECO:0007669"/>
    <property type="project" value="InterPro"/>
</dbReference>